<proteinExistence type="predicted"/>
<comment type="caution">
    <text evidence="1">The sequence shown here is derived from an EMBL/GenBank/DDBJ whole genome shotgun (WGS) entry which is preliminary data.</text>
</comment>
<name>A0AAV1P8B4_SCOSC</name>
<evidence type="ECO:0000313" key="1">
    <source>
        <dbReference type="EMBL" id="CAK6966664.1"/>
    </source>
</evidence>
<dbReference type="AlphaFoldDB" id="A0AAV1P8B4"/>
<evidence type="ECO:0000313" key="2">
    <source>
        <dbReference type="Proteomes" id="UP001314229"/>
    </source>
</evidence>
<dbReference type="Proteomes" id="UP001314229">
    <property type="component" value="Unassembled WGS sequence"/>
</dbReference>
<dbReference type="EMBL" id="CAWUFR010000095">
    <property type="protein sequence ID" value="CAK6966664.1"/>
    <property type="molecule type" value="Genomic_DNA"/>
</dbReference>
<reference evidence="1 2" key="1">
    <citation type="submission" date="2024-01" db="EMBL/GenBank/DDBJ databases">
        <authorList>
            <person name="Alioto T."/>
            <person name="Alioto T."/>
            <person name="Gomez Garrido J."/>
        </authorList>
    </citation>
    <scope>NUCLEOTIDE SEQUENCE [LARGE SCALE GENOMIC DNA]</scope>
</reference>
<organism evidence="1 2">
    <name type="scientific">Scomber scombrus</name>
    <name type="common">Atlantic mackerel</name>
    <name type="synonym">Scomber vernalis</name>
    <dbReference type="NCBI Taxonomy" id="13677"/>
    <lineage>
        <taxon>Eukaryota</taxon>
        <taxon>Metazoa</taxon>
        <taxon>Chordata</taxon>
        <taxon>Craniata</taxon>
        <taxon>Vertebrata</taxon>
        <taxon>Euteleostomi</taxon>
        <taxon>Actinopterygii</taxon>
        <taxon>Neopterygii</taxon>
        <taxon>Teleostei</taxon>
        <taxon>Neoteleostei</taxon>
        <taxon>Acanthomorphata</taxon>
        <taxon>Pelagiaria</taxon>
        <taxon>Scombriformes</taxon>
        <taxon>Scombridae</taxon>
        <taxon>Scomber</taxon>
    </lineage>
</organism>
<keyword evidence="2" id="KW-1185">Reference proteome</keyword>
<gene>
    <name evidence="1" type="ORF">FSCOSCO3_A010875</name>
</gene>
<protein>
    <submittedName>
        <fullName evidence="1">Uncharacterized protein</fullName>
    </submittedName>
</protein>
<accession>A0AAV1P8B4</accession>
<sequence>MRRLRNFPARRELQYTVHQLCYVTYGSDDPFHGLCKTLDSLHFTANRHRDESGAISLVSSTVTVKVV</sequence>